<dbReference type="InterPro" id="IPR032466">
    <property type="entry name" value="Metal_Hydrolase"/>
</dbReference>
<dbReference type="GO" id="GO:0019748">
    <property type="term" value="P:secondary metabolic process"/>
    <property type="evidence" value="ECO:0007669"/>
    <property type="project" value="TreeGrafter"/>
</dbReference>
<dbReference type="AlphaFoldDB" id="A0AAW0RCL9"/>
<sequence>MAPSKISDFTNSCCTSTGCVSTTPSQTTAGRPVDGSSLYRIDIHTHIMPSSLPDLSAYPTNSSTDPWLSLRASKSGKSDEIDMYVGDSFFRTVEPNCIDAETRIREMDAAGVDVQILSTVPILFFYDEPAEPVTVLARALNDHIAETCQRYPDRFVGLATVPLQDVPASVQELERCSRDLGLVGVEIGTTVGDMNLDDPALDPFWAACERLGMVVFVHPLGYALPKENKKRWSKYWGSWLVGMPSETALSILAITGSGVLLRHPSLKLCFAHGGGAFPALLGRIQHGYDCRPDLVAVNSGGVCPADHVSQGAFWVDSLVHDPDLLEFLCRKIGPERVVMGSDYPFPLGEVPVAGKMLCAEDQLSRFLTWEERANMLSGNAIKLFNLGTRFESRFHEKLAEFQLKSKPVKEMSVRAKDTSMKKLGVELEHMEVQPLVAN</sequence>
<comment type="pathway">
    <text evidence="1">Secondary metabolite metabolism; quinolate metabolism.</text>
</comment>
<comment type="subunit">
    <text evidence="3">Monomer.</text>
</comment>
<dbReference type="Pfam" id="PF04909">
    <property type="entry name" value="Amidohydro_2"/>
    <property type="match status" value="1"/>
</dbReference>
<gene>
    <name evidence="13" type="ORF">PG999_000672</name>
</gene>
<evidence type="ECO:0000256" key="6">
    <source>
        <dbReference type="ARBA" id="ARBA00022723"/>
    </source>
</evidence>
<dbReference type="PANTHER" id="PTHR21240:SF27">
    <property type="entry name" value="2-AMINO-3-CARBOXYMUCONATE-6-SEMIALDEHYDE DECARBOXYLASE"/>
    <property type="match status" value="1"/>
</dbReference>
<evidence type="ECO:0000256" key="8">
    <source>
        <dbReference type="ARBA" id="ARBA00022833"/>
    </source>
</evidence>
<protein>
    <recommendedName>
        <fullName evidence="5">2-amino-3-carboxymuconate-6-semialdehyde decarboxylase</fullName>
        <ecNumber evidence="4">4.1.1.45</ecNumber>
    </recommendedName>
    <alternativeName>
        <fullName evidence="10">Picolinate carboxylase</fullName>
    </alternativeName>
</protein>
<dbReference type="SUPFAM" id="SSF51556">
    <property type="entry name" value="Metallo-dependent hydrolases"/>
    <property type="match status" value="1"/>
</dbReference>
<dbReference type="Proteomes" id="UP001392437">
    <property type="component" value="Unassembled WGS sequence"/>
</dbReference>
<dbReference type="InterPro" id="IPR006680">
    <property type="entry name" value="Amidohydro-rel"/>
</dbReference>
<feature type="domain" description="Amidohydrolase-related" evidence="12">
    <location>
        <begin position="41"/>
        <end position="386"/>
    </location>
</feature>
<proteinExistence type="inferred from homology"/>
<keyword evidence="6" id="KW-0479">Metal-binding</keyword>
<evidence type="ECO:0000313" key="13">
    <source>
        <dbReference type="EMBL" id="KAK8132499.1"/>
    </source>
</evidence>
<evidence type="ECO:0000256" key="11">
    <source>
        <dbReference type="RuleBase" id="RU366045"/>
    </source>
</evidence>
<dbReference type="GO" id="GO:0001760">
    <property type="term" value="F:aminocarboxymuconate-semialdehyde decarboxylase activity"/>
    <property type="evidence" value="ECO:0007669"/>
    <property type="project" value="UniProtKB-EC"/>
</dbReference>
<name>A0AAW0RCL9_9PEZI</name>
<evidence type="ECO:0000256" key="7">
    <source>
        <dbReference type="ARBA" id="ARBA00022793"/>
    </source>
</evidence>
<evidence type="ECO:0000256" key="4">
    <source>
        <dbReference type="ARBA" id="ARBA00012365"/>
    </source>
</evidence>
<evidence type="ECO:0000256" key="2">
    <source>
        <dbReference type="ARBA" id="ARBA00005871"/>
    </source>
</evidence>
<reference evidence="13 14" key="1">
    <citation type="submission" date="2023-01" db="EMBL/GenBank/DDBJ databases">
        <title>Analysis of 21 Apiospora genomes using comparative genomics revels a genus with tremendous synthesis potential of carbohydrate active enzymes and secondary metabolites.</title>
        <authorList>
            <person name="Sorensen T."/>
        </authorList>
    </citation>
    <scope>NUCLEOTIDE SEQUENCE [LARGE SCALE GENOMIC DNA]</scope>
    <source>
        <strain evidence="13 14">CBS 117206</strain>
    </source>
</reference>
<dbReference type="GO" id="GO:0016787">
    <property type="term" value="F:hydrolase activity"/>
    <property type="evidence" value="ECO:0007669"/>
    <property type="project" value="InterPro"/>
</dbReference>
<dbReference type="InterPro" id="IPR032465">
    <property type="entry name" value="ACMSD"/>
</dbReference>
<dbReference type="GO" id="GO:0005829">
    <property type="term" value="C:cytosol"/>
    <property type="evidence" value="ECO:0007669"/>
    <property type="project" value="TreeGrafter"/>
</dbReference>
<comment type="similarity">
    <text evidence="2">Belongs to the metallo-dependent hydrolases superfamily. ACMSD family.</text>
</comment>
<organism evidence="13 14">
    <name type="scientific">Apiospora kogelbergensis</name>
    <dbReference type="NCBI Taxonomy" id="1337665"/>
    <lineage>
        <taxon>Eukaryota</taxon>
        <taxon>Fungi</taxon>
        <taxon>Dikarya</taxon>
        <taxon>Ascomycota</taxon>
        <taxon>Pezizomycotina</taxon>
        <taxon>Sordariomycetes</taxon>
        <taxon>Xylariomycetidae</taxon>
        <taxon>Amphisphaeriales</taxon>
        <taxon>Apiosporaceae</taxon>
        <taxon>Apiospora</taxon>
    </lineage>
</organism>
<keyword evidence="7 11" id="KW-0210">Decarboxylase</keyword>
<keyword evidence="8" id="KW-0862">Zinc</keyword>
<dbReference type="Gene3D" id="3.20.20.140">
    <property type="entry name" value="Metal-dependent hydrolases"/>
    <property type="match status" value="1"/>
</dbReference>
<accession>A0AAW0RCL9</accession>
<dbReference type="EMBL" id="JAQQWP010000001">
    <property type="protein sequence ID" value="KAK8132499.1"/>
    <property type="molecule type" value="Genomic_DNA"/>
</dbReference>
<dbReference type="PROSITE" id="PS51257">
    <property type="entry name" value="PROKAR_LIPOPROTEIN"/>
    <property type="match status" value="1"/>
</dbReference>
<dbReference type="EC" id="4.1.1.45" evidence="4"/>
<keyword evidence="9 11" id="KW-0456">Lyase</keyword>
<evidence type="ECO:0000256" key="3">
    <source>
        <dbReference type="ARBA" id="ARBA00011245"/>
    </source>
</evidence>
<comment type="caution">
    <text evidence="13">The sequence shown here is derived from an EMBL/GenBank/DDBJ whole genome shotgun (WGS) entry which is preliminary data.</text>
</comment>
<dbReference type="GO" id="GO:0046872">
    <property type="term" value="F:metal ion binding"/>
    <property type="evidence" value="ECO:0007669"/>
    <property type="project" value="UniProtKB-KW"/>
</dbReference>
<dbReference type="CDD" id="cd01292">
    <property type="entry name" value="metallo-dependent_hydrolases"/>
    <property type="match status" value="1"/>
</dbReference>
<evidence type="ECO:0000256" key="10">
    <source>
        <dbReference type="ARBA" id="ARBA00031120"/>
    </source>
</evidence>
<keyword evidence="14" id="KW-1185">Reference proteome</keyword>
<evidence type="ECO:0000259" key="12">
    <source>
        <dbReference type="Pfam" id="PF04909"/>
    </source>
</evidence>
<evidence type="ECO:0000313" key="14">
    <source>
        <dbReference type="Proteomes" id="UP001392437"/>
    </source>
</evidence>
<evidence type="ECO:0000256" key="1">
    <source>
        <dbReference type="ARBA" id="ARBA00005079"/>
    </source>
</evidence>
<dbReference type="PANTHER" id="PTHR21240">
    <property type="entry name" value="2-AMINO-3-CARBOXYLMUCONATE-6-SEMIALDEHYDE DECARBOXYLASE"/>
    <property type="match status" value="1"/>
</dbReference>
<evidence type="ECO:0000256" key="9">
    <source>
        <dbReference type="ARBA" id="ARBA00023239"/>
    </source>
</evidence>
<evidence type="ECO:0000256" key="5">
    <source>
        <dbReference type="ARBA" id="ARBA00021214"/>
    </source>
</evidence>